<dbReference type="SUPFAM" id="SSF82866">
    <property type="entry name" value="Multidrug efflux transporter AcrB transmembrane domain"/>
    <property type="match status" value="2"/>
</dbReference>
<dbReference type="Gene3D" id="3.30.70.1320">
    <property type="entry name" value="Multidrug efflux transporter AcrB pore domain like"/>
    <property type="match status" value="1"/>
</dbReference>
<feature type="transmembrane region" description="Helical" evidence="2">
    <location>
        <begin position="433"/>
        <end position="453"/>
    </location>
</feature>
<sequence>MSGFNLSAVAVRERAVTLFLIIALVLTGVLTFLKLGRAEDPAFTVKVLTVTAVWPGATAQEMQDLVAEPLEKRMQELDWYDRVETITRPGLALMQLTLKDTTPPKDVPEQFYQARKKLSDESAKLPQGVLGPFVNDEYSDVTFALYALEAPGLPPRLLTREAEGIRQDMLKVPGVKKVTILGERPERIFVNFSYARLANLGVNPADVFGALQKENAVTPAGSIDTNGPQVYARLDGALNDLQKIRDTPIVAKGRTLKLSDIAEVSRGYEDPATFLIRHNGVPSLALGVVMQDGWNGLELGKSLQQEQTKISASLPVGYKFSKITDQAVNIADAVDEFMLKFFVALGVVMLVSIVSLGWRVGIVVAAAVPLTLAVVFVIMSVTGRIFDRITLGALIIALGLLVDDAIITIEMMVVKMEEGYDRIRAATYSWNHVAPAMLAGTLTIVIGFTPVGFARSTAGEYAGNIFWIVAFALLTSWLGAQTFTPYLGVKLLPDIKPLAHGYDSIYHTPMYERMRRLVRAGVDHKFWVAGTVVVLFVLAILGMGAVKQQFFPESDRPEVLVEVQMPEGTSIEATRKATVEIEQWLKKQPEAKVVTSYIGQGAPRFFLAYNPELPDPSFAKIIVLTPDAKTREQLKLRMRQAVADGLAPEARVRVTQLVFGPYTRFPVEFRVMGPDQTQVRAIAQRVFAVMQANKHMRQVNQDWAERVPTLHFVLDQDRLHQIGLSSEDASQQIQFLLTGIPITQVREDIRTVELVARSGGDTRLDPSKMSGMNLVNHDGRVVPISQIGHIEMRPEEPILHRRDRLSTITVRGDIDETMQPPQVSMEVEKQLGPIIAALPPGYKIEMGGNIEEAGKANAALAPIFPVMLMLILLVLIVQTRSFPTMAMVFLTGPLGIIGTVATLLLFHQPFGFNAILGLIGLAGILMRNTLILIEQIRNNVHDEKMDPYHAVVEATVQRARPVLLTAMAAVLAFIPLTTSVFWGSMAYTLIGGTAVGTVLTLVFLPALYAIWFKVKPPKDEPPTGTHVIEPHPQEPPPALPDGSHA</sequence>
<dbReference type="PRINTS" id="PR00702">
    <property type="entry name" value="ACRIFLAVINRP"/>
</dbReference>
<dbReference type="AlphaFoldDB" id="A0A7Y9WS36"/>
<proteinExistence type="predicted"/>
<evidence type="ECO:0000313" key="3">
    <source>
        <dbReference type="EMBL" id="NYH25961.1"/>
    </source>
</evidence>
<accession>A0A7Y9WS36</accession>
<evidence type="ECO:0000256" key="2">
    <source>
        <dbReference type="SAM" id="Phobius"/>
    </source>
</evidence>
<protein>
    <submittedName>
        <fullName evidence="3">Multidrug efflux pump subunit AcrB</fullName>
    </submittedName>
</protein>
<feature type="transmembrane region" description="Helical" evidence="2">
    <location>
        <begin position="962"/>
        <end position="983"/>
    </location>
</feature>
<dbReference type="InterPro" id="IPR001036">
    <property type="entry name" value="Acrflvin-R"/>
</dbReference>
<dbReference type="SUPFAM" id="SSF82714">
    <property type="entry name" value="Multidrug efflux transporter AcrB TolC docking domain, DN and DC subdomains"/>
    <property type="match status" value="2"/>
</dbReference>
<feature type="region of interest" description="Disordered" evidence="1">
    <location>
        <begin position="1020"/>
        <end position="1045"/>
    </location>
</feature>
<dbReference type="Gene3D" id="3.30.2090.10">
    <property type="entry name" value="Multidrug efflux transporter AcrB TolC docking domain, DN and DC subdomains"/>
    <property type="match status" value="2"/>
</dbReference>
<dbReference type="Gene3D" id="3.30.70.1430">
    <property type="entry name" value="Multidrug efflux transporter AcrB pore domain"/>
    <property type="match status" value="2"/>
</dbReference>
<feature type="transmembrane region" description="Helical" evidence="2">
    <location>
        <begin position="465"/>
        <end position="487"/>
    </location>
</feature>
<keyword evidence="4" id="KW-1185">Reference proteome</keyword>
<feature type="transmembrane region" description="Helical" evidence="2">
    <location>
        <begin position="363"/>
        <end position="383"/>
    </location>
</feature>
<feature type="transmembrane region" description="Helical" evidence="2">
    <location>
        <begin position="526"/>
        <end position="546"/>
    </location>
</feature>
<reference evidence="3 4" key="1">
    <citation type="submission" date="2020-07" db="EMBL/GenBank/DDBJ databases">
        <title>Exploring microbial biodiversity for novel pathways involved in the catabolism of aromatic compounds derived from lignin.</title>
        <authorList>
            <person name="Elkins J."/>
        </authorList>
    </citation>
    <scope>NUCLEOTIDE SEQUENCE [LARGE SCALE GENOMIC DNA]</scope>
    <source>
        <strain evidence="3 4">H2C3C</strain>
    </source>
</reference>
<organism evidence="3 4">
    <name type="scientific">Paraburkholderia bryophila</name>
    <dbReference type="NCBI Taxonomy" id="420952"/>
    <lineage>
        <taxon>Bacteria</taxon>
        <taxon>Pseudomonadati</taxon>
        <taxon>Pseudomonadota</taxon>
        <taxon>Betaproteobacteria</taxon>
        <taxon>Burkholderiales</taxon>
        <taxon>Burkholderiaceae</taxon>
        <taxon>Paraburkholderia</taxon>
    </lineage>
</organism>
<dbReference type="GO" id="GO:0042910">
    <property type="term" value="F:xenobiotic transmembrane transporter activity"/>
    <property type="evidence" value="ECO:0007669"/>
    <property type="project" value="TreeGrafter"/>
</dbReference>
<dbReference type="SUPFAM" id="SSF82693">
    <property type="entry name" value="Multidrug efflux transporter AcrB pore domain, PN1, PN2, PC1 and PC2 subdomains"/>
    <property type="match status" value="3"/>
</dbReference>
<dbReference type="RefSeq" id="WP_179745721.1">
    <property type="nucleotide sequence ID" value="NZ_JACCAS010000002.1"/>
</dbReference>
<comment type="caution">
    <text evidence="3">The sequence shown here is derived from an EMBL/GenBank/DDBJ whole genome shotgun (WGS) entry which is preliminary data.</text>
</comment>
<dbReference type="EMBL" id="JACCAS010000002">
    <property type="protein sequence ID" value="NYH25961.1"/>
    <property type="molecule type" value="Genomic_DNA"/>
</dbReference>
<feature type="transmembrane region" description="Helical" evidence="2">
    <location>
        <begin position="989"/>
        <end position="1011"/>
    </location>
</feature>
<name>A0A7Y9WS36_9BURK</name>
<dbReference type="Proteomes" id="UP000540929">
    <property type="component" value="Unassembled WGS sequence"/>
</dbReference>
<dbReference type="Gene3D" id="3.30.70.1440">
    <property type="entry name" value="Multidrug efflux transporter AcrB pore domain"/>
    <property type="match status" value="1"/>
</dbReference>
<feature type="transmembrane region" description="Helical" evidence="2">
    <location>
        <begin position="859"/>
        <end position="877"/>
    </location>
</feature>
<keyword evidence="2" id="KW-1133">Transmembrane helix</keyword>
<feature type="transmembrane region" description="Helical" evidence="2">
    <location>
        <begin position="884"/>
        <end position="906"/>
    </location>
</feature>
<dbReference type="PANTHER" id="PTHR32063">
    <property type="match status" value="1"/>
</dbReference>
<keyword evidence="2" id="KW-0472">Membrane</keyword>
<feature type="transmembrane region" description="Helical" evidence="2">
    <location>
        <begin position="389"/>
        <end position="413"/>
    </location>
</feature>
<dbReference type="Pfam" id="PF00873">
    <property type="entry name" value="ACR_tran"/>
    <property type="match status" value="1"/>
</dbReference>
<evidence type="ECO:0000256" key="1">
    <source>
        <dbReference type="SAM" id="MobiDB-lite"/>
    </source>
</evidence>
<feature type="transmembrane region" description="Helical" evidence="2">
    <location>
        <begin position="912"/>
        <end position="933"/>
    </location>
</feature>
<dbReference type="PANTHER" id="PTHR32063:SF18">
    <property type="entry name" value="CATION EFFLUX SYSTEM PROTEIN"/>
    <property type="match status" value="1"/>
</dbReference>
<gene>
    <name evidence="3" type="ORF">GGD40_005532</name>
</gene>
<evidence type="ECO:0000313" key="4">
    <source>
        <dbReference type="Proteomes" id="UP000540929"/>
    </source>
</evidence>
<dbReference type="InterPro" id="IPR027463">
    <property type="entry name" value="AcrB_DN_DC_subdom"/>
</dbReference>
<feature type="transmembrane region" description="Helical" evidence="2">
    <location>
        <begin position="337"/>
        <end position="356"/>
    </location>
</feature>
<dbReference type="Gene3D" id="1.20.1640.10">
    <property type="entry name" value="Multidrug efflux transporter AcrB transmembrane domain"/>
    <property type="match status" value="2"/>
</dbReference>
<dbReference type="GO" id="GO:0005886">
    <property type="term" value="C:plasma membrane"/>
    <property type="evidence" value="ECO:0007669"/>
    <property type="project" value="TreeGrafter"/>
</dbReference>
<keyword evidence="2" id="KW-0812">Transmembrane</keyword>